<dbReference type="AlphaFoldDB" id="H3GNJ4"/>
<dbReference type="EMBL" id="DS566026">
    <property type="status" value="NOT_ANNOTATED_CDS"/>
    <property type="molecule type" value="Genomic_DNA"/>
</dbReference>
<reference evidence="4" key="1">
    <citation type="journal article" date="2006" name="Science">
        <title>Phytophthora genome sequences uncover evolutionary origins and mechanisms of pathogenesis.</title>
        <authorList>
            <person name="Tyler B.M."/>
            <person name="Tripathy S."/>
            <person name="Zhang X."/>
            <person name="Dehal P."/>
            <person name="Jiang R.H."/>
            <person name="Aerts A."/>
            <person name="Arredondo F.D."/>
            <person name="Baxter L."/>
            <person name="Bensasson D."/>
            <person name="Beynon J.L."/>
            <person name="Chapman J."/>
            <person name="Damasceno C.M."/>
            <person name="Dorrance A.E."/>
            <person name="Dou D."/>
            <person name="Dickerman A.W."/>
            <person name="Dubchak I.L."/>
            <person name="Garbelotto M."/>
            <person name="Gijzen M."/>
            <person name="Gordon S.G."/>
            <person name="Govers F."/>
            <person name="Grunwald N.J."/>
            <person name="Huang W."/>
            <person name="Ivors K.L."/>
            <person name="Jones R.W."/>
            <person name="Kamoun S."/>
            <person name="Krampis K."/>
            <person name="Lamour K.H."/>
            <person name="Lee M.K."/>
            <person name="McDonald W.H."/>
            <person name="Medina M."/>
            <person name="Meijer H.J."/>
            <person name="Nordberg E.K."/>
            <person name="Maclean D.J."/>
            <person name="Ospina-Giraldo M.D."/>
            <person name="Morris P.F."/>
            <person name="Phuntumart V."/>
            <person name="Putnam N.H."/>
            <person name="Rash S."/>
            <person name="Rose J.K."/>
            <person name="Sakihama Y."/>
            <person name="Salamov A.A."/>
            <person name="Savidor A."/>
            <person name="Scheuring C.F."/>
            <person name="Smith B.M."/>
            <person name="Sobral B.W."/>
            <person name="Terry A."/>
            <person name="Torto-Alalibo T.A."/>
            <person name="Win J."/>
            <person name="Xu Z."/>
            <person name="Zhang H."/>
            <person name="Grigoriev I.V."/>
            <person name="Rokhsar D.S."/>
            <person name="Boore J.L."/>
        </authorList>
    </citation>
    <scope>NUCLEOTIDE SEQUENCE [LARGE SCALE GENOMIC DNA]</scope>
    <source>
        <strain evidence="4">Pr102</strain>
    </source>
</reference>
<dbReference type="Proteomes" id="UP000005238">
    <property type="component" value="Unassembled WGS sequence"/>
</dbReference>
<dbReference type="eggNOG" id="KOG0017">
    <property type="taxonomic scope" value="Eukaryota"/>
</dbReference>
<feature type="compositionally biased region" description="Acidic residues" evidence="1">
    <location>
        <begin position="198"/>
        <end position="208"/>
    </location>
</feature>
<feature type="region of interest" description="Disordered" evidence="1">
    <location>
        <begin position="174"/>
        <end position="213"/>
    </location>
</feature>
<dbReference type="InParanoid" id="H3GNJ4"/>
<organism evidence="3 4">
    <name type="scientific">Phytophthora ramorum</name>
    <name type="common">Sudden oak death agent</name>
    <dbReference type="NCBI Taxonomy" id="164328"/>
    <lineage>
        <taxon>Eukaryota</taxon>
        <taxon>Sar</taxon>
        <taxon>Stramenopiles</taxon>
        <taxon>Oomycota</taxon>
        <taxon>Peronosporomycetes</taxon>
        <taxon>Peronosporales</taxon>
        <taxon>Peronosporaceae</taxon>
        <taxon>Phytophthora</taxon>
    </lineage>
</organism>
<evidence type="ECO:0000256" key="1">
    <source>
        <dbReference type="SAM" id="MobiDB-lite"/>
    </source>
</evidence>
<dbReference type="InterPro" id="IPR054722">
    <property type="entry name" value="PolX-like_BBD"/>
</dbReference>
<dbReference type="Pfam" id="PF22936">
    <property type="entry name" value="Pol_BBD"/>
    <property type="match status" value="1"/>
</dbReference>
<dbReference type="EnsemblProtists" id="Phyra78179">
    <property type="protein sequence ID" value="Phyra78179"/>
    <property type="gene ID" value="Phyra78179"/>
</dbReference>
<accession>H3GNJ4</accession>
<evidence type="ECO:0000259" key="2">
    <source>
        <dbReference type="Pfam" id="PF22936"/>
    </source>
</evidence>
<protein>
    <recommendedName>
        <fullName evidence="2">Retrovirus-related Pol polyprotein from transposon TNT 1-94-like beta-barrel domain-containing protein</fullName>
    </recommendedName>
</protein>
<keyword evidence="4" id="KW-1185">Reference proteome</keyword>
<evidence type="ECO:0000313" key="4">
    <source>
        <dbReference type="Proteomes" id="UP000005238"/>
    </source>
</evidence>
<name>H3GNJ4_PHYRM</name>
<evidence type="ECO:0000313" key="3">
    <source>
        <dbReference type="EnsemblProtists" id="Phyra78179"/>
    </source>
</evidence>
<sequence>MSPSPLGPNDVLQDDNYFLWEFNARMMLTRKDLLNHVVLKTEEAALQGSAEWKAADLKALVMLIKLLGPTYHSMLRKQLHEFAMAAGQVMSPTQASPTDDRDFPRLNGRNFVIWKTRATAALEGKNLIGFVTQADYARESESDFSDDDELDPKYSKFFTAEDNQAVKKTLDEIGAPSADAPSSSSSEASDDSTAVANEDGDGDVEMDQENLPSEKTPYEIFTTLCAMYEATAIHGDPYYIMNYLMALKNEEVTDLNKFIYEMEERMKAASDTTNSVMADEQKTIYLYHALPDVWKERNASILTRETTRIAVETAILAAATTMATETTTTTRATDATTIVDAPTAMAIKASTSFAEGATKKATALTGASAITTLDLTPMKNEISLTAQDVPHDPAWTIDSRCTRHVTSSPHWFEDLKTIIGKTITVGGNHQIPILGTGTVNMTVTDTKGSKRIISLSDVLYSPELKFNLLSVRQPVDGNYKINFPNAKICVLFYAHRTKFEARTGEGTNLYQFKALPTDSDQATHVANTGSG</sequence>
<reference evidence="3" key="2">
    <citation type="submission" date="2015-06" db="UniProtKB">
        <authorList>
            <consortium name="EnsemblProtists"/>
        </authorList>
    </citation>
    <scope>IDENTIFICATION</scope>
    <source>
        <strain evidence="3">Pr102</strain>
    </source>
</reference>
<dbReference type="HOGENOM" id="CLU_038650_0_0_1"/>
<feature type="domain" description="Retrovirus-related Pol polyprotein from transposon TNT 1-94-like beta-barrel" evidence="2">
    <location>
        <begin position="395"/>
        <end position="476"/>
    </location>
</feature>
<feature type="compositionally biased region" description="Low complexity" evidence="1">
    <location>
        <begin position="175"/>
        <end position="187"/>
    </location>
</feature>
<proteinExistence type="predicted"/>